<dbReference type="InterPro" id="IPR017451">
    <property type="entry name" value="F-box-assoc_interact_dom"/>
</dbReference>
<dbReference type="SUPFAM" id="SSF81383">
    <property type="entry name" value="F-box domain"/>
    <property type="match status" value="1"/>
</dbReference>
<evidence type="ECO:0000313" key="3">
    <source>
        <dbReference type="EMBL" id="CAA7061330.1"/>
    </source>
</evidence>
<keyword evidence="4" id="KW-1185">Reference proteome</keyword>
<gene>
    <name evidence="3" type="ORF">MERR_LOCUS48566</name>
</gene>
<dbReference type="InterPro" id="IPR013187">
    <property type="entry name" value="F-box-assoc_dom_typ3"/>
</dbReference>
<dbReference type="EMBL" id="CACVBM020001862">
    <property type="protein sequence ID" value="CAA7061330.1"/>
    <property type="molecule type" value="Genomic_DNA"/>
</dbReference>
<evidence type="ECO:0000313" key="4">
    <source>
        <dbReference type="Proteomes" id="UP000467841"/>
    </source>
</evidence>
<dbReference type="PANTHER" id="PTHR31111:SF130">
    <property type="entry name" value="F-BOX ASSOCIATED UBIQUITINATION EFFECTOR FAMILY PROTEIN"/>
    <property type="match status" value="1"/>
</dbReference>
<dbReference type="NCBIfam" id="TIGR01640">
    <property type="entry name" value="F_box_assoc_1"/>
    <property type="match status" value="1"/>
</dbReference>
<dbReference type="OrthoDB" id="687122at2759"/>
<reference evidence="3" key="1">
    <citation type="submission" date="2020-01" db="EMBL/GenBank/DDBJ databases">
        <authorList>
            <person name="Mishra B."/>
        </authorList>
    </citation>
    <scope>NUCLEOTIDE SEQUENCE [LARGE SCALE GENOMIC DNA]</scope>
</reference>
<dbReference type="AlphaFoldDB" id="A0A6D2LJ26"/>
<dbReference type="InterPro" id="IPR036047">
    <property type="entry name" value="F-box-like_dom_sf"/>
</dbReference>
<dbReference type="Proteomes" id="UP000467841">
    <property type="component" value="Unassembled WGS sequence"/>
</dbReference>
<comment type="caution">
    <text evidence="3">The sequence shown here is derived from an EMBL/GenBank/DDBJ whole genome shotgun (WGS) entry which is preliminary data.</text>
</comment>
<protein>
    <recommendedName>
        <fullName evidence="2">F-box associated beta-propeller type 3 domain-containing protein</fullName>
    </recommendedName>
</protein>
<feature type="region of interest" description="Disordered" evidence="1">
    <location>
        <begin position="1"/>
        <end position="20"/>
    </location>
</feature>
<proteinExistence type="predicted"/>
<evidence type="ECO:0000259" key="2">
    <source>
        <dbReference type="Pfam" id="PF08268"/>
    </source>
</evidence>
<organism evidence="3 4">
    <name type="scientific">Microthlaspi erraticum</name>
    <dbReference type="NCBI Taxonomy" id="1685480"/>
    <lineage>
        <taxon>Eukaryota</taxon>
        <taxon>Viridiplantae</taxon>
        <taxon>Streptophyta</taxon>
        <taxon>Embryophyta</taxon>
        <taxon>Tracheophyta</taxon>
        <taxon>Spermatophyta</taxon>
        <taxon>Magnoliopsida</taxon>
        <taxon>eudicotyledons</taxon>
        <taxon>Gunneridae</taxon>
        <taxon>Pentapetalae</taxon>
        <taxon>rosids</taxon>
        <taxon>malvids</taxon>
        <taxon>Brassicales</taxon>
        <taxon>Brassicaceae</taxon>
        <taxon>Coluteocarpeae</taxon>
        <taxon>Microthlaspi</taxon>
    </lineage>
</organism>
<evidence type="ECO:0000256" key="1">
    <source>
        <dbReference type="SAM" id="MobiDB-lite"/>
    </source>
</evidence>
<dbReference type="PANTHER" id="PTHR31111">
    <property type="entry name" value="BNAA05G37150D PROTEIN-RELATED"/>
    <property type="match status" value="1"/>
</dbReference>
<name>A0A6D2LJ26_9BRAS</name>
<accession>A0A6D2LJ26</accession>
<sequence length="374" mass="43225">METKAIMSRGEEPDSDSSSLPMDLIIDEILPKLPVKSIARFRCVSKQCRSMKIRPRLLFALHRGNSEFLIFSSPQPQQKPSSEKKKKPLVVSADFHTKVSKDRWLAYRGFASRLFHFSSQHVYNPEPLIQNPITGEIVRLPELERYRRWFSFFGFDPVEKQFKVLFMGYPSSPDRDEHRIATLKTGLMKWRKIECSVTHEPVGEVEAICINGVLYYVAEVDEKSFEIVCFDVRSEKFKFVDAKCLCEPHGTRLVDYKGKLGGIHLSYDDDDAVVLRLWVLEDVERCEWSEFVYTLPENEVFVYDVFVVGVTGAGEIVLSGRFTAKPFYVFYFDPERNTLQAVEVRGVGEYSEAFESDCRVYAFVDYVVDPKFIT</sequence>
<dbReference type="Pfam" id="PF08268">
    <property type="entry name" value="FBA_3"/>
    <property type="match status" value="1"/>
</dbReference>
<feature type="domain" description="F-box associated beta-propeller type 3" evidence="2">
    <location>
        <begin position="56"/>
        <end position="367"/>
    </location>
</feature>